<dbReference type="GO" id="GO:0005737">
    <property type="term" value="C:cytoplasm"/>
    <property type="evidence" value="ECO:0007669"/>
    <property type="project" value="TreeGrafter"/>
</dbReference>
<dbReference type="GO" id="GO:0016831">
    <property type="term" value="F:carboxy-lyase activity"/>
    <property type="evidence" value="ECO:0007669"/>
    <property type="project" value="InterPro"/>
</dbReference>
<reference evidence="3" key="1">
    <citation type="submission" date="2018-05" db="EMBL/GenBank/DDBJ databases">
        <authorList>
            <person name="Lanie J.A."/>
            <person name="Ng W.-L."/>
            <person name="Kazmierczak K.M."/>
            <person name="Andrzejewski T.M."/>
            <person name="Davidsen T.M."/>
            <person name="Wayne K.J."/>
            <person name="Tettelin H."/>
            <person name="Glass J.I."/>
            <person name="Rusch D."/>
            <person name="Podicherti R."/>
            <person name="Tsui H.-C.T."/>
            <person name="Winkler M.E."/>
        </authorList>
    </citation>
    <scope>NUCLEOTIDE SEQUENCE</scope>
</reference>
<accession>A0A381V0P3</accession>
<name>A0A381V0P3_9ZZZZ</name>
<dbReference type="Gene3D" id="3.20.20.140">
    <property type="entry name" value="Metal-dependent hydrolases"/>
    <property type="match status" value="1"/>
</dbReference>
<dbReference type="SUPFAM" id="SSF51556">
    <property type="entry name" value="Metallo-dependent hydrolases"/>
    <property type="match status" value="1"/>
</dbReference>
<organism evidence="3">
    <name type="scientific">marine metagenome</name>
    <dbReference type="NCBI Taxonomy" id="408172"/>
    <lineage>
        <taxon>unclassified sequences</taxon>
        <taxon>metagenomes</taxon>
        <taxon>ecological metagenomes</taxon>
    </lineage>
</organism>
<dbReference type="InterPro" id="IPR006680">
    <property type="entry name" value="Amidohydro-rel"/>
</dbReference>
<keyword evidence="1" id="KW-0456">Lyase</keyword>
<gene>
    <name evidence="3" type="ORF">METZ01_LOCUS86810</name>
</gene>
<evidence type="ECO:0000259" key="2">
    <source>
        <dbReference type="Pfam" id="PF04909"/>
    </source>
</evidence>
<dbReference type="PANTHER" id="PTHR21240:SF28">
    <property type="entry name" value="ISO-OROTATE DECARBOXYLASE (EUROFUNG)"/>
    <property type="match status" value="1"/>
</dbReference>
<dbReference type="GO" id="GO:0016787">
    <property type="term" value="F:hydrolase activity"/>
    <property type="evidence" value="ECO:0007669"/>
    <property type="project" value="InterPro"/>
</dbReference>
<dbReference type="Pfam" id="PF04909">
    <property type="entry name" value="Amidohydro_2"/>
    <property type="match status" value="1"/>
</dbReference>
<sequence length="335" mass="37927">MRVIDTHAHVTAPQELYAYKAGLLAHRGAHGRGRISISDEQILEALNTPTFRTVSHLEQLKQVGTDMQLVSPRPYTMMHSEKPEKLVRWYIEETNNIIHRQCELLPDTFRGVAGLPQNMGVSVENSLSELERCIKELGFVGCLINPDPNEGQGPPPPGLGDEYWYPLYAKLVELDVPALVHSAGCRSPREPYSLHFINEESIAIVSLLSSTVFDDFPKLRLVVSHGGGAIPYQIGRYRAMWSRRKSVAFEDELRKLYFDTCLYTQESLDLLFKWVGPDRCMFGSEKPGIGTAKDPKTGEWIDDVKSKIDAIDWLSESDRQRIFEGTATEVYKLKF</sequence>
<evidence type="ECO:0000256" key="1">
    <source>
        <dbReference type="ARBA" id="ARBA00023239"/>
    </source>
</evidence>
<protein>
    <recommendedName>
        <fullName evidence="2">Amidohydrolase-related domain-containing protein</fullName>
    </recommendedName>
</protein>
<feature type="domain" description="Amidohydrolase-related" evidence="2">
    <location>
        <begin position="4"/>
        <end position="333"/>
    </location>
</feature>
<evidence type="ECO:0000313" key="3">
    <source>
        <dbReference type="EMBL" id="SVA33956.1"/>
    </source>
</evidence>
<dbReference type="PANTHER" id="PTHR21240">
    <property type="entry name" value="2-AMINO-3-CARBOXYLMUCONATE-6-SEMIALDEHYDE DECARBOXYLASE"/>
    <property type="match status" value="1"/>
</dbReference>
<dbReference type="GO" id="GO:0019748">
    <property type="term" value="P:secondary metabolic process"/>
    <property type="evidence" value="ECO:0007669"/>
    <property type="project" value="TreeGrafter"/>
</dbReference>
<dbReference type="InterPro" id="IPR032465">
    <property type="entry name" value="ACMSD"/>
</dbReference>
<proteinExistence type="predicted"/>
<dbReference type="InterPro" id="IPR032466">
    <property type="entry name" value="Metal_Hydrolase"/>
</dbReference>
<dbReference type="AlphaFoldDB" id="A0A381V0P3"/>
<dbReference type="EMBL" id="UINC01007550">
    <property type="protein sequence ID" value="SVA33956.1"/>
    <property type="molecule type" value="Genomic_DNA"/>
</dbReference>